<keyword evidence="3" id="KW-0805">Transcription regulation</keyword>
<sequence length="462" mass="52032">MNAMDDSMVRILVVDDEVNQTDSLVILLRREGFKAEGVYDAGQAMSFLRQQDIDLVITDLKMAGHDGIWLTEQIRRNYPEVVVLVLTAYGTIETAVRAVKSGAFDYILKPIQPEQLRIALERSLKWGKMKRKVRQLEDQLQERHSTHKFLGNTPAILRVLHLVDRIAGSDSTVLISGESGTGKELIAEMIHSKSLRRELPLVIVNCGALPETLQESELFGHVKGSFTGALRDKKGLLTEADGGSLFLDEVGELSLAAQVKLLRFLENGECRMVGSTIMETLDVRVIAATNRDLEKSVREGKFREDLFYRLNVIPISVPPLREIRDDIPLIALSFLDEFSNKMNKKTPRISEGCLKLLHEHNWPGNVRELRNLMERAVVVDQDGVIKLGDFPEQMHSLGGEIVESGIKKRLSLRKLEKMYILSTLEECGGSRKKTGQILGITKATLWRKLNIYATEELDHKTI</sequence>
<feature type="modified residue" description="4-aspartylphosphate" evidence="6">
    <location>
        <position position="59"/>
    </location>
</feature>
<dbReference type="EMBL" id="NJBN01000001">
    <property type="protein sequence ID" value="TKJ42147.1"/>
    <property type="molecule type" value="Genomic_DNA"/>
</dbReference>
<dbReference type="CDD" id="cd00009">
    <property type="entry name" value="AAA"/>
    <property type="match status" value="1"/>
</dbReference>
<dbReference type="Gene3D" id="3.40.50.2300">
    <property type="match status" value="1"/>
</dbReference>
<dbReference type="InterPro" id="IPR009057">
    <property type="entry name" value="Homeodomain-like_sf"/>
</dbReference>
<dbReference type="PANTHER" id="PTHR32071">
    <property type="entry name" value="TRANSCRIPTIONAL REGULATORY PROTEIN"/>
    <property type="match status" value="1"/>
</dbReference>
<dbReference type="InterPro" id="IPR025662">
    <property type="entry name" value="Sigma_54_int_dom_ATP-bd_1"/>
</dbReference>
<keyword evidence="1" id="KW-0547">Nucleotide-binding</keyword>
<evidence type="ECO:0000259" key="8">
    <source>
        <dbReference type="PROSITE" id="PS50110"/>
    </source>
</evidence>
<keyword evidence="6" id="KW-0597">Phosphoprotein</keyword>
<dbReference type="FunFam" id="3.40.50.300:FF:000006">
    <property type="entry name" value="DNA-binding transcriptional regulator NtrC"/>
    <property type="match status" value="1"/>
</dbReference>
<evidence type="ECO:0000256" key="4">
    <source>
        <dbReference type="ARBA" id="ARBA00023125"/>
    </source>
</evidence>
<dbReference type="GO" id="GO:0006355">
    <property type="term" value="P:regulation of DNA-templated transcription"/>
    <property type="evidence" value="ECO:0007669"/>
    <property type="project" value="InterPro"/>
</dbReference>
<evidence type="ECO:0000256" key="2">
    <source>
        <dbReference type="ARBA" id="ARBA00022840"/>
    </source>
</evidence>
<dbReference type="Gene3D" id="3.40.50.300">
    <property type="entry name" value="P-loop containing nucleotide triphosphate hydrolases"/>
    <property type="match status" value="1"/>
</dbReference>
<dbReference type="Gene3D" id="1.10.10.60">
    <property type="entry name" value="Homeodomain-like"/>
    <property type="match status" value="1"/>
</dbReference>
<dbReference type="InterPro" id="IPR002197">
    <property type="entry name" value="HTH_Fis"/>
</dbReference>
<dbReference type="AlphaFoldDB" id="A0A532V590"/>
<evidence type="ECO:0000259" key="7">
    <source>
        <dbReference type="PROSITE" id="PS50045"/>
    </source>
</evidence>
<organism evidence="9 10">
    <name type="scientific">candidate division LCP-89 bacterium B3_LCP</name>
    <dbReference type="NCBI Taxonomy" id="2012998"/>
    <lineage>
        <taxon>Bacteria</taxon>
        <taxon>Pseudomonadati</taxon>
        <taxon>Bacteria division LCP-89</taxon>
    </lineage>
</organism>
<dbReference type="PROSITE" id="PS50045">
    <property type="entry name" value="SIGMA54_INTERACT_4"/>
    <property type="match status" value="1"/>
</dbReference>
<evidence type="ECO:0000313" key="10">
    <source>
        <dbReference type="Proteomes" id="UP000319619"/>
    </source>
</evidence>
<evidence type="ECO:0000256" key="1">
    <source>
        <dbReference type="ARBA" id="ARBA00022741"/>
    </source>
</evidence>
<dbReference type="Pfam" id="PF00072">
    <property type="entry name" value="Response_reg"/>
    <property type="match status" value="1"/>
</dbReference>
<dbReference type="GO" id="GO:0043565">
    <property type="term" value="F:sequence-specific DNA binding"/>
    <property type="evidence" value="ECO:0007669"/>
    <property type="project" value="InterPro"/>
</dbReference>
<dbReference type="InterPro" id="IPR025944">
    <property type="entry name" value="Sigma_54_int_dom_CS"/>
</dbReference>
<proteinExistence type="predicted"/>
<dbReference type="InterPro" id="IPR003593">
    <property type="entry name" value="AAA+_ATPase"/>
</dbReference>
<dbReference type="InterPro" id="IPR027417">
    <property type="entry name" value="P-loop_NTPase"/>
</dbReference>
<comment type="caution">
    <text evidence="9">The sequence shown here is derived from an EMBL/GenBank/DDBJ whole genome shotgun (WGS) entry which is preliminary data.</text>
</comment>
<dbReference type="Pfam" id="PF02954">
    <property type="entry name" value="HTH_8"/>
    <property type="match status" value="1"/>
</dbReference>
<dbReference type="InterPro" id="IPR025943">
    <property type="entry name" value="Sigma_54_int_dom_ATP-bd_2"/>
</dbReference>
<evidence type="ECO:0000256" key="6">
    <source>
        <dbReference type="PROSITE-ProRule" id="PRU00169"/>
    </source>
</evidence>
<evidence type="ECO:0000256" key="5">
    <source>
        <dbReference type="ARBA" id="ARBA00023163"/>
    </source>
</evidence>
<dbReference type="SUPFAM" id="SSF52540">
    <property type="entry name" value="P-loop containing nucleoside triphosphate hydrolases"/>
    <property type="match status" value="1"/>
</dbReference>
<dbReference type="Pfam" id="PF00158">
    <property type="entry name" value="Sigma54_activat"/>
    <property type="match status" value="1"/>
</dbReference>
<keyword evidence="2" id="KW-0067">ATP-binding</keyword>
<dbReference type="Proteomes" id="UP000319619">
    <property type="component" value="Unassembled WGS sequence"/>
</dbReference>
<feature type="domain" description="Response regulatory" evidence="8">
    <location>
        <begin position="10"/>
        <end position="124"/>
    </location>
</feature>
<dbReference type="InterPro" id="IPR002078">
    <property type="entry name" value="Sigma_54_int"/>
</dbReference>
<dbReference type="SUPFAM" id="SSF46689">
    <property type="entry name" value="Homeodomain-like"/>
    <property type="match status" value="1"/>
</dbReference>
<dbReference type="PROSITE" id="PS00688">
    <property type="entry name" value="SIGMA54_INTERACT_3"/>
    <property type="match status" value="1"/>
</dbReference>
<reference evidence="9 10" key="1">
    <citation type="submission" date="2017-06" db="EMBL/GenBank/DDBJ databases">
        <title>Novel microbial phyla capable of carbon fixation and sulfur reduction in deep-sea sediments.</title>
        <authorList>
            <person name="Huang J."/>
            <person name="Baker B."/>
            <person name="Wang Y."/>
        </authorList>
    </citation>
    <scope>NUCLEOTIDE SEQUENCE [LARGE SCALE GENOMIC DNA]</scope>
    <source>
        <strain evidence="9">B3_LCP</strain>
    </source>
</reference>
<dbReference type="GO" id="GO:0005524">
    <property type="term" value="F:ATP binding"/>
    <property type="evidence" value="ECO:0007669"/>
    <property type="project" value="UniProtKB-KW"/>
</dbReference>
<name>A0A532V590_UNCL8</name>
<dbReference type="SMART" id="SM00382">
    <property type="entry name" value="AAA"/>
    <property type="match status" value="1"/>
</dbReference>
<dbReference type="GO" id="GO:0000160">
    <property type="term" value="P:phosphorelay signal transduction system"/>
    <property type="evidence" value="ECO:0007669"/>
    <property type="project" value="InterPro"/>
</dbReference>
<accession>A0A532V590</accession>
<keyword evidence="4" id="KW-0238">DNA-binding</keyword>
<protein>
    <submittedName>
        <fullName evidence="9">Sigma-54-dependent Fis family transcriptional regulator</fullName>
    </submittedName>
</protein>
<dbReference type="Pfam" id="PF25601">
    <property type="entry name" value="AAA_lid_14"/>
    <property type="match status" value="1"/>
</dbReference>
<dbReference type="SUPFAM" id="SSF52172">
    <property type="entry name" value="CheY-like"/>
    <property type="match status" value="1"/>
</dbReference>
<dbReference type="Gene3D" id="1.10.8.60">
    <property type="match status" value="1"/>
</dbReference>
<evidence type="ECO:0000256" key="3">
    <source>
        <dbReference type="ARBA" id="ARBA00023015"/>
    </source>
</evidence>
<dbReference type="PROSITE" id="PS00675">
    <property type="entry name" value="SIGMA54_INTERACT_1"/>
    <property type="match status" value="1"/>
</dbReference>
<evidence type="ECO:0000313" key="9">
    <source>
        <dbReference type="EMBL" id="TKJ42147.1"/>
    </source>
</evidence>
<dbReference type="SMART" id="SM00448">
    <property type="entry name" value="REC"/>
    <property type="match status" value="1"/>
</dbReference>
<dbReference type="InterPro" id="IPR001789">
    <property type="entry name" value="Sig_transdc_resp-reg_receiver"/>
</dbReference>
<dbReference type="InterPro" id="IPR058031">
    <property type="entry name" value="AAA_lid_NorR"/>
</dbReference>
<feature type="domain" description="Sigma-54 factor interaction" evidence="7">
    <location>
        <begin position="149"/>
        <end position="378"/>
    </location>
</feature>
<dbReference type="PROSITE" id="PS00676">
    <property type="entry name" value="SIGMA54_INTERACT_2"/>
    <property type="match status" value="1"/>
</dbReference>
<gene>
    <name evidence="9" type="ORF">CEE37_00280</name>
</gene>
<dbReference type="InterPro" id="IPR011006">
    <property type="entry name" value="CheY-like_superfamily"/>
</dbReference>
<dbReference type="PROSITE" id="PS50110">
    <property type="entry name" value="RESPONSE_REGULATORY"/>
    <property type="match status" value="1"/>
</dbReference>
<keyword evidence="5" id="KW-0804">Transcription</keyword>